<gene>
    <name evidence="6" type="ORF">BCR36DRAFT_585016</name>
</gene>
<evidence type="ECO:0000313" key="7">
    <source>
        <dbReference type="Proteomes" id="UP000193719"/>
    </source>
</evidence>
<reference evidence="6 7" key="1">
    <citation type="submission" date="2016-08" db="EMBL/GenBank/DDBJ databases">
        <title>Genomes of anaerobic fungi encode conserved fungal cellulosomes for biomass hydrolysis.</title>
        <authorList>
            <consortium name="DOE Joint Genome Institute"/>
            <person name="Haitjema C.H."/>
            <person name="Gilmore S.P."/>
            <person name="Henske J.K."/>
            <person name="Solomon K.V."/>
            <person name="De Groot R."/>
            <person name="Kuo A."/>
            <person name="Mondo S.J."/>
            <person name="Salamov A.A."/>
            <person name="Labutti K."/>
            <person name="Zhao Z."/>
            <person name="Chiniquy J."/>
            <person name="Barry K."/>
            <person name="Brewer H.M."/>
            <person name="Purvine S.O."/>
            <person name="Wright A.T."/>
            <person name="Boxma B."/>
            <person name="Van Alen T."/>
            <person name="Hackstein J.H."/>
            <person name="Baker S.E."/>
            <person name="Grigoriev I.V."/>
            <person name="O'Malley M.A."/>
        </authorList>
    </citation>
    <scope>NUCLEOTIDE SEQUENCE [LARGE SCALE GENOMIC DNA]</scope>
    <source>
        <strain evidence="7">finn</strain>
    </source>
</reference>
<dbReference type="PROSITE" id="PS51763">
    <property type="entry name" value="CBM10"/>
    <property type="match status" value="3"/>
</dbReference>
<dbReference type="STRING" id="1754191.A0A1Y1V547"/>
<evidence type="ECO:0000313" key="6">
    <source>
        <dbReference type="EMBL" id="ORX46912.1"/>
    </source>
</evidence>
<dbReference type="AlphaFoldDB" id="A0A1Y1V547"/>
<dbReference type="OrthoDB" id="2140054at2759"/>
<protein>
    <recommendedName>
        <fullName evidence="5">CBM10 domain-containing protein</fullName>
    </recommendedName>
</protein>
<keyword evidence="7" id="KW-1185">Reference proteome</keyword>
<sequence length="802" mass="86317">MKYLNFIFLCLWTVAINFVAGGITLTAGPVTCEYKKKDLDESYNIDKDTFIICSDNYCDIHGSGALYSDELLTIVKAGTYIVLGKLNGQLIIDTAKEDYVHLVMNGITINSSHGPAIYAVMANKVTITINGSNKLVDSTSYTLDSEGEPDACLFVDADLSFNGSGKLDVEGNFRDAIRCKKDLKIANGNITVSRSKKIGIKARNSFCIRNGSVDITSNDTGIKVTKDDNPEKGFIVIDGGKITITSGNKAIHSETHLTINNGYIDIKKSKEGLESQMIDILGGETHIVSTDDGINASKIVDKTQGNYYWYGSSGTDGSVYVNIIGGKTFITVQGGDVDGIDSNGVLYIGGNAELYGSTGSGSIYGNMAVLDADGVNAICANATVIATGRSSGRWKRNLLKRQRYQPPPPPPGGESHAVYQPYIQASISSQNPGTKINVLDKDNNIIASYTPITYFSSILVTSPKMVAGQVYTISAGSYNQAFTASAADNGSVSKPPSITIPPVIIPTTTIATTTTTTSIFIPKPKTVASTETMTSTITDTIGTTTTLSIVTNGAVINTTTVSSSIKTISNSSFKTLPITSTKTIDIEPTNTEIIDSITEDVTFVDATTTIESTVIATITTDYDTDETTITSTIEAPNTSTPIATTTIQTETPTSNNKSCSKFILERGYKCCSDNCEVTHSDENGDWGYENGEWCGCGEYKPSNCSQTILDQGYSCCSYNCKVVHEENKGESKYYWGVEKDNWCGCPLNNIRSGCPESITEKGYKCCSNNHCRSKYEDEDGIWSIENGEWCGVSLECYSILKN</sequence>
<feature type="chain" id="PRO_5012010954" description="CBM10 domain-containing protein" evidence="4">
    <location>
        <begin position="22"/>
        <end position="802"/>
    </location>
</feature>
<dbReference type="EMBL" id="MCFH01000033">
    <property type="protein sequence ID" value="ORX46912.1"/>
    <property type="molecule type" value="Genomic_DNA"/>
</dbReference>
<proteinExistence type="predicted"/>
<feature type="domain" description="CBM10" evidence="5">
    <location>
        <begin position="658"/>
        <end position="697"/>
    </location>
</feature>
<feature type="domain" description="CBM10" evidence="5">
    <location>
        <begin position="703"/>
        <end position="746"/>
    </location>
</feature>
<evidence type="ECO:0000256" key="3">
    <source>
        <dbReference type="ARBA" id="ARBA00022801"/>
    </source>
</evidence>
<dbReference type="Proteomes" id="UP000193719">
    <property type="component" value="Unassembled WGS sequence"/>
</dbReference>
<dbReference type="Gene3D" id="3.90.1220.10">
    <property type="entry name" value="Cellulose docking domain, dockering"/>
    <property type="match status" value="3"/>
</dbReference>
<dbReference type="GO" id="GO:0016787">
    <property type="term" value="F:hydrolase activity"/>
    <property type="evidence" value="ECO:0007669"/>
    <property type="project" value="UniProtKB-KW"/>
</dbReference>
<name>A0A1Y1V547_9FUNG</name>
<reference evidence="6 7" key="2">
    <citation type="submission" date="2016-08" db="EMBL/GenBank/DDBJ databases">
        <title>Pervasive Adenine N6-methylation of Active Genes in Fungi.</title>
        <authorList>
            <consortium name="DOE Joint Genome Institute"/>
            <person name="Mondo S.J."/>
            <person name="Dannebaum R.O."/>
            <person name="Kuo R.C."/>
            <person name="Labutti K."/>
            <person name="Haridas S."/>
            <person name="Kuo A."/>
            <person name="Salamov A."/>
            <person name="Ahrendt S.R."/>
            <person name="Lipzen A."/>
            <person name="Sullivan W."/>
            <person name="Andreopoulos W.B."/>
            <person name="Clum A."/>
            <person name="Lindquist E."/>
            <person name="Daum C."/>
            <person name="Ramamoorthy G.K."/>
            <person name="Gryganskyi A."/>
            <person name="Culley D."/>
            <person name="Magnuson J.K."/>
            <person name="James T.Y."/>
            <person name="O'Malley M.A."/>
            <person name="Stajich J.E."/>
            <person name="Spatafora J.W."/>
            <person name="Visel A."/>
            <person name="Grigoriev I.V."/>
        </authorList>
    </citation>
    <scope>NUCLEOTIDE SEQUENCE [LARGE SCALE GENOMIC DNA]</scope>
    <source>
        <strain evidence="7">finn</strain>
    </source>
</reference>
<dbReference type="InterPro" id="IPR002883">
    <property type="entry name" value="CBM10/Dockerin_dom"/>
</dbReference>
<accession>A0A1Y1V547</accession>
<keyword evidence="2" id="KW-0677">Repeat</keyword>
<dbReference type="InterPro" id="IPR025584">
    <property type="entry name" value="Cthe_2159"/>
</dbReference>
<keyword evidence="1 4" id="KW-0732">Signal</keyword>
<evidence type="ECO:0000256" key="2">
    <source>
        <dbReference type="ARBA" id="ARBA00022737"/>
    </source>
</evidence>
<feature type="signal peptide" evidence="4">
    <location>
        <begin position="1"/>
        <end position="21"/>
    </location>
</feature>
<comment type="caution">
    <text evidence="6">The sequence shown here is derived from an EMBL/GenBank/DDBJ whole genome shotgun (WGS) entry which is preliminary data.</text>
</comment>
<dbReference type="InterPro" id="IPR009034">
    <property type="entry name" value="Dockerin_dom_fun_sf"/>
</dbReference>
<keyword evidence="3" id="KW-0378">Hydrolase</keyword>
<feature type="domain" description="CBM10" evidence="5">
    <location>
        <begin position="753"/>
        <end position="793"/>
    </location>
</feature>
<evidence type="ECO:0000256" key="1">
    <source>
        <dbReference type="ARBA" id="ARBA00022729"/>
    </source>
</evidence>
<dbReference type="SUPFAM" id="SSF64571">
    <property type="entry name" value="Cellulose docking domain, dockering"/>
    <property type="match status" value="3"/>
</dbReference>
<dbReference type="Pfam" id="PF14262">
    <property type="entry name" value="Cthe_2159"/>
    <property type="match status" value="1"/>
</dbReference>
<evidence type="ECO:0000256" key="4">
    <source>
        <dbReference type="SAM" id="SignalP"/>
    </source>
</evidence>
<dbReference type="Pfam" id="PF02013">
    <property type="entry name" value="CBM_10"/>
    <property type="match status" value="2"/>
</dbReference>
<evidence type="ECO:0000259" key="5">
    <source>
        <dbReference type="PROSITE" id="PS51763"/>
    </source>
</evidence>
<organism evidence="6 7">
    <name type="scientific">Piromyces finnis</name>
    <dbReference type="NCBI Taxonomy" id="1754191"/>
    <lineage>
        <taxon>Eukaryota</taxon>
        <taxon>Fungi</taxon>
        <taxon>Fungi incertae sedis</taxon>
        <taxon>Chytridiomycota</taxon>
        <taxon>Chytridiomycota incertae sedis</taxon>
        <taxon>Neocallimastigomycetes</taxon>
        <taxon>Neocallimastigales</taxon>
        <taxon>Neocallimastigaceae</taxon>
        <taxon>Piromyces</taxon>
    </lineage>
</organism>